<organism evidence="2">
    <name type="scientific">marine sediment metagenome</name>
    <dbReference type="NCBI Taxonomy" id="412755"/>
    <lineage>
        <taxon>unclassified sequences</taxon>
        <taxon>metagenomes</taxon>
        <taxon>ecological metagenomes</taxon>
    </lineage>
</organism>
<gene>
    <name evidence="2" type="ORF">S01H4_38983</name>
</gene>
<proteinExistence type="predicted"/>
<dbReference type="EMBL" id="BART01021070">
    <property type="protein sequence ID" value="GAG95771.1"/>
    <property type="molecule type" value="Genomic_DNA"/>
</dbReference>
<feature type="non-terminal residue" evidence="2">
    <location>
        <position position="98"/>
    </location>
</feature>
<accession>X1DH59</accession>
<evidence type="ECO:0000256" key="1">
    <source>
        <dbReference type="SAM" id="Phobius"/>
    </source>
</evidence>
<feature type="transmembrane region" description="Helical" evidence="1">
    <location>
        <begin position="35"/>
        <end position="56"/>
    </location>
</feature>
<keyword evidence="1" id="KW-0472">Membrane</keyword>
<reference evidence="2" key="1">
    <citation type="journal article" date="2014" name="Front. Microbiol.">
        <title>High frequency of phylogenetically diverse reductive dehalogenase-homologous genes in deep subseafloor sedimentary metagenomes.</title>
        <authorList>
            <person name="Kawai M."/>
            <person name="Futagami T."/>
            <person name="Toyoda A."/>
            <person name="Takaki Y."/>
            <person name="Nishi S."/>
            <person name="Hori S."/>
            <person name="Arai W."/>
            <person name="Tsubouchi T."/>
            <person name="Morono Y."/>
            <person name="Uchiyama I."/>
            <person name="Ito T."/>
            <person name="Fujiyama A."/>
            <person name="Inagaki F."/>
            <person name="Takami H."/>
        </authorList>
    </citation>
    <scope>NUCLEOTIDE SEQUENCE</scope>
    <source>
        <strain evidence="2">Expedition CK06-06</strain>
    </source>
</reference>
<name>X1DH59_9ZZZZ</name>
<comment type="caution">
    <text evidence="2">The sequence shown here is derived from an EMBL/GenBank/DDBJ whole genome shotgun (WGS) entry which is preliminary data.</text>
</comment>
<keyword evidence="1" id="KW-1133">Transmembrane helix</keyword>
<keyword evidence="1" id="KW-0812">Transmembrane</keyword>
<dbReference type="AlphaFoldDB" id="X1DH59"/>
<evidence type="ECO:0000313" key="2">
    <source>
        <dbReference type="EMBL" id="GAG95771.1"/>
    </source>
</evidence>
<sequence length="98" mass="10648">MGSLKSFARGLLDVDGNMNQAMKTMDLTNDQINQLLPMVAQFAAAAGIFGLAVPAWMKSFVTEQLGVDWNQFQETAMLQANAGIVTVEKLDALLTQNK</sequence>
<protein>
    <submittedName>
        <fullName evidence="2">Uncharacterized protein</fullName>
    </submittedName>
</protein>